<organism evidence="1 2">
    <name type="scientific">Camellia lanceoleosa</name>
    <dbReference type="NCBI Taxonomy" id="1840588"/>
    <lineage>
        <taxon>Eukaryota</taxon>
        <taxon>Viridiplantae</taxon>
        <taxon>Streptophyta</taxon>
        <taxon>Embryophyta</taxon>
        <taxon>Tracheophyta</taxon>
        <taxon>Spermatophyta</taxon>
        <taxon>Magnoliopsida</taxon>
        <taxon>eudicotyledons</taxon>
        <taxon>Gunneridae</taxon>
        <taxon>Pentapetalae</taxon>
        <taxon>asterids</taxon>
        <taxon>Ericales</taxon>
        <taxon>Theaceae</taxon>
        <taxon>Camellia</taxon>
    </lineage>
</organism>
<protein>
    <submittedName>
        <fullName evidence="1">Protein YIPF5</fullName>
    </submittedName>
</protein>
<gene>
    <name evidence="1" type="ORF">LOK49_LG10G01400</name>
</gene>
<evidence type="ECO:0000313" key="2">
    <source>
        <dbReference type="Proteomes" id="UP001060215"/>
    </source>
</evidence>
<evidence type="ECO:0000313" key="1">
    <source>
        <dbReference type="EMBL" id="KAI7997741.1"/>
    </source>
</evidence>
<sequence>MKKEFTVPPVIFPSGDTTFVSGGGTLHHRRVPTAPFQPPRPAMSSIPSFLSFDIGPTSFSVPVSVSDEPSLLEELEIDASLIYRKTLSLLNPFRLNPALHDSADLSGSFLYYMSFCLFQMLAGKVQFGVVLGWIVVFSIFLYVVFNMLQGKNGNLDLYRSLSLVGYSLLPVVVFSALSLFIPQGFVVANFILAAVFVMWSTTVCARLLLEGASRGDEHHGLIAYPCFLIYALFSMLVMF</sequence>
<name>A0ACC0GCF3_9ERIC</name>
<proteinExistence type="predicted"/>
<comment type="caution">
    <text evidence="1">The sequence shown here is derived from an EMBL/GenBank/DDBJ whole genome shotgun (WGS) entry which is preliminary data.</text>
</comment>
<dbReference type="EMBL" id="CM045767">
    <property type="protein sequence ID" value="KAI7997741.1"/>
    <property type="molecule type" value="Genomic_DNA"/>
</dbReference>
<keyword evidence="2" id="KW-1185">Reference proteome</keyword>
<accession>A0ACC0GCF3</accession>
<reference evidence="1 2" key="1">
    <citation type="journal article" date="2022" name="Plant J.">
        <title>Chromosome-level genome of Camellia lanceoleosa provides a valuable resource for understanding genome evolution and self-incompatibility.</title>
        <authorList>
            <person name="Gong W."/>
            <person name="Xiao S."/>
            <person name="Wang L."/>
            <person name="Liao Z."/>
            <person name="Chang Y."/>
            <person name="Mo W."/>
            <person name="Hu G."/>
            <person name="Li W."/>
            <person name="Zhao G."/>
            <person name="Zhu H."/>
            <person name="Hu X."/>
            <person name="Ji K."/>
            <person name="Xiang X."/>
            <person name="Song Q."/>
            <person name="Yuan D."/>
            <person name="Jin S."/>
            <person name="Zhang L."/>
        </authorList>
    </citation>
    <scope>NUCLEOTIDE SEQUENCE [LARGE SCALE GENOMIC DNA]</scope>
    <source>
        <strain evidence="1">SQ_2022a</strain>
    </source>
</reference>
<dbReference type="Proteomes" id="UP001060215">
    <property type="component" value="Chromosome 10"/>
</dbReference>